<evidence type="ECO:0000259" key="1">
    <source>
        <dbReference type="SMART" id="SM00219"/>
    </source>
</evidence>
<feature type="domain" description="Tyrosine-protein kinase catalytic" evidence="1">
    <location>
        <begin position="123"/>
        <end position="327"/>
    </location>
</feature>
<dbReference type="GO" id="GO:0007166">
    <property type="term" value="P:cell surface receptor signaling pathway"/>
    <property type="evidence" value="ECO:0007669"/>
    <property type="project" value="InterPro"/>
</dbReference>
<gene>
    <name evidence="2" type="primary">gb12686</name>
    <name evidence="2" type="ORF">PR202_gb12686</name>
</gene>
<dbReference type="GO" id="GO:0004713">
    <property type="term" value="F:protein tyrosine kinase activity"/>
    <property type="evidence" value="ECO:0007669"/>
    <property type="project" value="InterPro"/>
</dbReference>
<dbReference type="Proteomes" id="UP001054889">
    <property type="component" value="Unassembled WGS sequence"/>
</dbReference>
<dbReference type="InterPro" id="IPR001245">
    <property type="entry name" value="Ser-Thr/Tyr_kinase_cat_dom"/>
</dbReference>
<dbReference type="SUPFAM" id="SSF56112">
    <property type="entry name" value="Protein kinase-like (PK-like)"/>
    <property type="match status" value="1"/>
</dbReference>
<accession>A0AAV5ENL4</accession>
<sequence length="404" mass="45482">MEVLQLAGVDAFTLMTMIVRAANTAIQNKKTCLELAKQAEQIRDLLRSLEEQPGTSIRRRPETSAPLLDLHETLRRACMLVKSCRHGGCVRQFCAGGARAARLRDVQGKIDSFLCLFPIISYVDSTRLLVHVINSAAVRDQGSAGQLHGNDVTLKKHSVISSAQQLPWSMSTYELFKNEVKILPKLQHKNIVKLVGFCAERCERVLVYEYMQNGSLEDLIFVRMTAGPTVDWPTRFRIIEGIVQEYMKNGAVSVKTDVYSFGVIILEVISGKRWTKALQETYYGDLLTWAFKGTASCGKKLKLRLKDFMHPSIQRASFCGRTMPWCLLPGEEEHSVAAEGDHKMSTSGMAGKADRVGAQEEVGLRKSSRPIRVSVRVSRPEWRAWPRLCKEGRKAEWDHQTTEI</sequence>
<reference evidence="2" key="1">
    <citation type="journal article" date="2018" name="DNA Res.">
        <title>Multiple hybrid de novo genome assembly of finger millet, an orphan allotetraploid crop.</title>
        <authorList>
            <person name="Hatakeyama M."/>
            <person name="Aluri S."/>
            <person name="Balachadran M.T."/>
            <person name="Sivarajan S.R."/>
            <person name="Patrignani A."/>
            <person name="Gruter S."/>
            <person name="Poveda L."/>
            <person name="Shimizu-Inatsugi R."/>
            <person name="Baeten J."/>
            <person name="Francoijs K.J."/>
            <person name="Nataraja K.N."/>
            <person name="Reddy Y.A.N."/>
            <person name="Phadnis S."/>
            <person name="Ravikumar R.L."/>
            <person name="Schlapbach R."/>
            <person name="Sreeman S.M."/>
            <person name="Shimizu K.K."/>
        </authorList>
    </citation>
    <scope>NUCLEOTIDE SEQUENCE</scope>
</reference>
<dbReference type="InterPro" id="IPR020635">
    <property type="entry name" value="Tyr_kinase_cat_dom"/>
</dbReference>
<comment type="caution">
    <text evidence="2">The sequence shown here is derived from an EMBL/GenBank/DDBJ whole genome shotgun (WGS) entry which is preliminary data.</text>
</comment>
<name>A0AAV5ENL4_ELECO</name>
<evidence type="ECO:0000313" key="2">
    <source>
        <dbReference type="EMBL" id="GJN24909.1"/>
    </source>
</evidence>
<dbReference type="InterPro" id="IPR059179">
    <property type="entry name" value="MLKL-like_MCAfunc"/>
</dbReference>
<dbReference type="Pfam" id="PF19584">
    <property type="entry name" value="MCAfunc"/>
    <property type="match status" value="1"/>
</dbReference>
<dbReference type="SMART" id="SM00219">
    <property type="entry name" value="TyrKc"/>
    <property type="match status" value="1"/>
</dbReference>
<dbReference type="CDD" id="cd21037">
    <property type="entry name" value="MLKL_NTD"/>
    <property type="match status" value="1"/>
</dbReference>
<proteinExistence type="predicted"/>
<dbReference type="Gene3D" id="1.10.510.10">
    <property type="entry name" value="Transferase(Phosphotransferase) domain 1"/>
    <property type="match status" value="2"/>
</dbReference>
<dbReference type="InterPro" id="IPR045766">
    <property type="entry name" value="MCAfunc"/>
</dbReference>
<dbReference type="InterPro" id="IPR036537">
    <property type="entry name" value="Adaptor_Cbl_N_dom_sf"/>
</dbReference>
<dbReference type="PANTHER" id="PTHR46604:SF1">
    <property type="entry name" value="OS11G0665800 PROTEIN"/>
    <property type="match status" value="1"/>
</dbReference>
<dbReference type="AlphaFoldDB" id="A0AAV5ENL4"/>
<protein>
    <recommendedName>
        <fullName evidence="1">Tyrosine-protein kinase catalytic domain-containing protein</fullName>
    </recommendedName>
</protein>
<reference evidence="2" key="2">
    <citation type="submission" date="2021-12" db="EMBL/GenBank/DDBJ databases">
        <title>Resequencing data analysis of finger millet.</title>
        <authorList>
            <person name="Hatakeyama M."/>
            <person name="Aluri S."/>
            <person name="Balachadran M.T."/>
            <person name="Sivarajan S.R."/>
            <person name="Poveda L."/>
            <person name="Shimizu-Inatsugi R."/>
            <person name="Schlapbach R."/>
            <person name="Sreeman S.M."/>
            <person name="Shimizu K.K."/>
        </authorList>
    </citation>
    <scope>NUCLEOTIDE SEQUENCE</scope>
</reference>
<dbReference type="EMBL" id="BQKI01000077">
    <property type="protein sequence ID" value="GJN24909.1"/>
    <property type="molecule type" value="Genomic_DNA"/>
</dbReference>
<dbReference type="PANTHER" id="PTHR46604">
    <property type="entry name" value="PROTEIN MID1-COMPLEMENTING ACTIVITY 1"/>
    <property type="match status" value="1"/>
</dbReference>
<dbReference type="Gene3D" id="1.20.930.20">
    <property type="entry name" value="Adaptor protein Cbl, N-terminal domain"/>
    <property type="match status" value="1"/>
</dbReference>
<organism evidence="2 3">
    <name type="scientific">Eleusine coracana subsp. coracana</name>
    <dbReference type="NCBI Taxonomy" id="191504"/>
    <lineage>
        <taxon>Eukaryota</taxon>
        <taxon>Viridiplantae</taxon>
        <taxon>Streptophyta</taxon>
        <taxon>Embryophyta</taxon>
        <taxon>Tracheophyta</taxon>
        <taxon>Spermatophyta</taxon>
        <taxon>Magnoliopsida</taxon>
        <taxon>Liliopsida</taxon>
        <taxon>Poales</taxon>
        <taxon>Poaceae</taxon>
        <taxon>PACMAD clade</taxon>
        <taxon>Chloridoideae</taxon>
        <taxon>Cynodonteae</taxon>
        <taxon>Eleusininae</taxon>
        <taxon>Eleusine</taxon>
    </lineage>
</organism>
<dbReference type="InterPro" id="IPR011009">
    <property type="entry name" value="Kinase-like_dom_sf"/>
</dbReference>
<dbReference type="Pfam" id="PF07714">
    <property type="entry name" value="PK_Tyr_Ser-Thr"/>
    <property type="match status" value="1"/>
</dbReference>
<keyword evidence="3" id="KW-1185">Reference proteome</keyword>
<evidence type="ECO:0000313" key="3">
    <source>
        <dbReference type="Proteomes" id="UP001054889"/>
    </source>
</evidence>